<dbReference type="Gene3D" id="3.40.50.720">
    <property type="entry name" value="NAD(P)-binding Rossmann-like Domain"/>
    <property type="match status" value="1"/>
</dbReference>
<dbReference type="InterPro" id="IPR008030">
    <property type="entry name" value="NmrA-like"/>
</dbReference>
<dbReference type="PANTHER" id="PTHR47129">
    <property type="entry name" value="QUINONE OXIDOREDUCTASE 2"/>
    <property type="match status" value="1"/>
</dbReference>
<dbReference type="Gene3D" id="3.90.25.10">
    <property type="entry name" value="UDP-galactose 4-epimerase, domain 1"/>
    <property type="match status" value="1"/>
</dbReference>
<comment type="caution">
    <text evidence="2">The sequence shown here is derived from an EMBL/GenBank/DDBJ whole genome shotgun (WGS) entry which is preliminary data.</text>
</comment>
<accession>A0A6A7ZGQ6</accession>
<proteinExistence type="predicted"/>
<dbReference type="EMBL" id="WISP01000002">
    <property type="protein sequence ID" value="MQW02303.1"/>
    <property type="molecule type" value="Genomic_DNA"/>
</dbReference>
<protein>
    <submittedName>
        <fullName evidence="2">NAD(P)H-binding protein</fullName>
    </submittedName>
</protein>
<dbReference type="CDD" id="cd05269">
    <property type="entry name" value="TMR_SDR_a"/>
    <property type="match status" value="1"/>
</dbReference>
<organism evidence="2">
    <name type="scientific">Rhizobium meliloti</name>
    <name type="common">Ensifer meliloti</name>
    <name type="synonym">Sinorhizobium meliloti</name>
    <dbReference type="NCBI Taxonomy" id="382"/>
    <lineage>
        <taxon>Bacteria</taxon>
        <taxon>Pseudomonadati</taxon>
        <taxon>Pseudomonadota</taxon>
        <taxon>Alphaproteobacteria</taxon>
        <taxon>Hyphomicrobiales</taxon>
        <taxon>Rhizobiaceae</taxon>
        <taxon>Sinorhizobium/Ensifer group</taxon>
        <taxon>Sinorhizobium</taxon>
    </lineage>
</organism>
<sequence length="297" mass="31232">MSGRLLVTGAAGQFGKLVLDALLASGKTKPADIIATSRDIAKLADYAAKGVETRAADFDDPASLERAFAGADRILIISTDVLNEPGKRLKQHLAAVEAARKAAVKHILYTSMPQPEASVIPFASDHLGTEEAIKATGIPYTILRNAWYMENLLLSLPHALAAGQWFSSAGDGRISHIGRRDLAAAAASALQSDSAESRTYTLTGTQALTTGEIAALVAKATGKKLEVVHVSDEALAGGLKNAGLPDFFVPILVSFDANTRKGHFDIVTDDTAGLTGRHPIDLASFLEANRAALAHRS</sequence>
<evidence type="ECO:0000313" key="2">
    <source>
        <dbReference type="EMBL" id="MQW02303.1"/>
    </source>
</evidence>
<dbReference type="PANTHER" id="PTHR47129:SF1">
    <property type="entry name" value="NMRA-LIKE DOMAIN-CONTAINING PROTEIN"/>
    <property type="match status" value="1"/>
</dbReference>
<dbReference type="InterPro" id="IPR052718">
    <property type="entry name" value="NmrA-type_oxidoreductase"/>
</dbReference>
<dbReference type="InterPro" id="IPR036291">
    <property type="entry name" value="NAD(P)-bd_dom_sf"/>
</dbReference>
<dbReference type="AlphaFoldDB" id="A0A6A7ZGQ6"/>
<dbReference type="RefSeq" id="WP_153317786.1">
    <property type="nucleotide sequence ID" value="NZ_WIRN01000096.1"/>
</dbReference>
<evidence type="ECO:0000259" key="1">
    <source>
        <dbReference type="Pfam" id="PF05368"/>
    </source>
</evidence>
<feature type="domain" description="NmrA-like" evidence="1">
    <location>
        <begin position="2"/>
        <end position="236"/>
    </location>
</feature>
<dbReference type="SUPFAM" id="SSF51735">
    <property type="entry name" value="NAD(P)-binding Rossmann-fold domains"/>
    <property type="match status" value="1"/>
</dbReference>
<name>A0A6A7ZGQ6_RHIML</name>
<gene>
    <name evidence="2" type="ORF">GHK45_00080</name>
</gene>
<reference evidence="2" key="1">
    <citation type="journal article" date="2013" name="Genome Biol.">
        <title>Comparative genomics of the core and accessory genomes of 48 Sinorhizobium strains comprising five genospecies.</title>
        <authorList>
            <person name="Sugawara M."/>
            <person name="Epstein B."/>
            <person name="Badgley B.D."/>
            <person name="Unno T."/>
            <person name="Xu L."/>
            <person name="Reese J."/>
            <person name="Gyaneshwar P."/>
            <person name="Denny R."/>
            <person name="Mudge J."/>
            <person name="Bharti A.K."/>
            <person name="Farmer A.D."/>
            <person name="May G.D."/>
            <person name="Woodward J.E."/>
            <person name="Medigue C."/>
            <person name="Vallenet D."/>
            <person name="Lajus A."/>
            <person name="Rouy Z."/>
            <person name="Martinez-Vaz B."/>
            <person name="Tiffin P."/>
            <person name="Young N.D."/>
            <person name="Sadowsky M.J."/>
        </authorList>
    </citation>
    <scope>NUCLEOTIDE SEQUENCE</scope>
    <source>
        <strain evidence="2">M30</strain>
    </source>
</reference>
<dbReference type="Pfam" id="PF05368">
    <property type="entry name" value="NmrA"/>
    <property type="match status" value="1"/>
</dbReference>